<dbReference type="GO" id="GO:0006574">
    <property type="term" value="P:L-valine catabolic process"/>
    <property type="evidence" value="ECO:0007669"/>
    <property type="project" value="TreeGrafter"/>
</dbReference>
<dbReference type="OMA" id="PIAQYVH"/>
<organism evidence="5 6">
    <name type="scientific">Diacronema lutheri</name>
    <name type="common">Unicellular marine alga</name>
    <name type="synonym">Monochrysis lutheri</name>
    <dbReference type="NCBI Taxonomy" id="2081491"/>
    <lineage>
        <taxon>Eukaryota</taxon>
        <taxon>Haptista</taxon>
        <taxon>Haptophyta</taxon>
        <taxon>Pavlovophyceae</taxon>
        <taxon>Pavlovales</taxon>
        <taxon>Pavlovaceae</taxon>
        <taxon>Diacronema</taxon>
    </lineage>
</organism>
<dbReference type="GO" id="GO:0006210">
    <property type="term" value="P:thymine catabolic process"/>
    <property type="evidence" value="ECO:0007669"/>
    <property type="project" value="TreeGrafter"/>
</dbReference>
<comment type="caution">
    <text evidence="5">The sequence shown here is derived from an EMBL/GenBank/DDBJ whole genome shotgun (WGS) entry which is preliminary data.</text>
</comment>
<sequence length="501" mass="52911">MSKRGILPLVTSVGPWRDAAYKAARMRDVVSPATGEVVAHVELASAAEVDKAVQCAAAEFPRWGGQTIKRRAQILLKFHALVESHKDELIELIVCENGKNRVEAAGDLAKGLETVEWACSMPQLAAGRHLTVSSGVTCHEIRDPVGVVASVVPFNFPFMVPFWTIPIALVAGNCVILKPSEKVPLTMQRAAELLFEAGVPAGAFQMVQGEADVVGALCDHAGIAALTFVGSSRVAELVHNRARAAGKKVLALGGAKNHLVAAPDRDVPMASADIVASFAGCAGQRCMAASVLITIGEQPELIDAVVAKAAQLRKGQHGGCVGPVIDCSSRDKIVAMIDAAVAGGAQLLLDGRSWVADGAGWWVGPTVLKLPESMREHEVVRTEIFGPVLCVLAARDARQALEWESLDKHGNAACIYTQSGATADYFARRFSAAMIGVNIGVPVPREPFSFGGMEGSLSKFGEHDITAEGGMHFFTKVRKVTTKWTTTPDAPPDAANFGGAM</sequence>
<dbReference type="PANTHER" id="PTHR43866">
    <property type="entry name" value="MALONATE-SEMIALDEHYDE DEHYDROGENASE"/>
    <property type="match status" value="1"/>
</dbReference>
<evidence type="ECO:0000313" key="5">
    <source>
        <dbReference type="EMBL" id="KAG8467927.1"/>
    </source>
</evidence>
<dbReference type="InterPro" id="IPR016162">
    <property type="entry name" value="Ald_DH_N"/>
</dbReference>
<keyword evidence="3" id="KW-0520">NAD</keyword>
<dbReference type="Gene3D" id="3.40.605.10">
    <property type="entry name" value="Aldehyde Dehydrogenase, Chain A, domain 1"/>
    <property type="match status" value="1"/>
</dbReference>
<dbReference type="SUPFAM" id="SSF53720">
    <property type="entry name" value="ALDH-like"/>
    <property type="match status" value="1"/>
</dbReference>
<dbReference type="InterPro" id="IPR016163">
    <property type="entry name" value="Ald_DH_C"/>
</dbReference>
<dbReference type="GO" id="GO:0004491">
    <property type="term" value="F:methylmalonate-semialdehyde dehydrogenase (acylating, NAD) activity"/>
    <property type="evidence" value="ECO:0007669"/>
    <property type="project" value="UniProtKB-EC"/>
</dbReference>
<gene>
    <name evidence="5" type="ORF">KFE25_006979</name>
</gene>
<feature type="domain" description="Aldehyde dehydrogenase" evidence="4">
    <location>
        <begin position="25"/>
        <end position="480"/>
    </location>
</feature>
<dbReference type="PANTHER" id="PTHR43866:SF4">
    <property type="entry name" value="MALONATE-SEMIALDEHYDE DEHYDROGENASE"/>
    <property type="match status" value="1"/>
</dbReference>
<dbReference type="InterPro" id="IPR016160">
    <property type="entry name" value="Ald_DH_CS_CYS"/>
</dbReference>
<proteinExistence type="predicted"/>
<dbReference type="InterPro" id="IPR015590">
    <property type="entry name" value="Aldehyde_DH_dom"/>
</dbReference>
<dbReference type="OrthoDB" id="310895at2759"/>
<reference evidence="5" key="1">
    <citation type="submission" date="2021-05" db="EMBL/GenBank/DDBJ databases">
        <title>The genome of the haptophyte Pavlova lutheri (Diacronema luteri, Pavlovales) - a model for lipid biosynthesis in eukaryotic algae.</title>
        <authorList>
            <person name="Hulatt C.J."/>
            <person name="Posewitz M.C."/>
        </authorList>
    </citation>
    <scope>NUCLEOTIDE SEQUENCE</scope>
    <source>
        <strain evidence="5">NIVA-4/92</strain>
    </source>
</reference>
<dbReference type="InterPro" id="IPR016161">
    <property type="entry name" value="Ald_DH/histidinol_DH"/>
</dbReference>
<dbReference type="Pfam" id="PF00171">
    <property type="entry name" value="Aldedh"/>
    <property type="match status" value="1"/>
</dbReference>
<keyword evidence="6" id="KW-1185">Reference proteome</keyword>
<evidence type="ECO:0000256" key="2">
    <source>
        <dbReference type="ARBA" id="ARBA00023002"/>
    </source>
</evidence>
<evidence type="ECO:0000313" key="6">
    <source>
        <dbReference type="Proteomes" id="UP000751190"/>
    </source>
</evidence>
<dbReference type="Proteomes" id="UP000751190">
    <property type="component" value="Unassembled WGS sequence"/>
</dbReference>
<dbReference type="PROSITE" id="PS00070">
    <property type="entry name" value="ALDEHYDE_DEHYDR_CYS"/>
    <property type="match status" value="1"/>
</dbReference>
<evidence type="ECO:0000256" key="1">
    <source>
        <dbReference type="ARBA" id="ARBA00013048"/>
    </source>
</evidence>
<dbReference type="EC" id="1.2.1.27" evidence="1"/>
<dbReference type="Gene3D" id="3.40.309.10">
    <property type="entry name" value="Aldehyde Dehydrogenase, Chain A, domain 2"/>
    <property type="match status" value="1"/>
</dbReference>
<name>A0A8J5XT54_DIALT</name>
<keyword evidence="2" id="KW-0560">Oxidoreductase</keyword>
<dbReference type="EMBL" id="JAGTXO010000005">
    <property type="protein sequence ID" value="KAG8467927.1"/>
    <property type="molecule type" value="Genomic_DNA"/>
</dbReference>
<dbReference type="InterPro" id="IPR010061">
    <property type="entry name" value="MeMal-semiAld_DH"/>
</dbReference>
<protein>
    <recommendedName>
        <fullName evidence="1">methylmalonate-semialdehyde dehydrogenase (CoA acylating)</fullName>
        <ecNumber evidence="1">1.2.1.27</ecNumber>
    </recommendedName>
</protein>
<evidence type="ECO:0000256" key="3">
    <source>
        <dbReference type="ARBA" id="ARBA00023027"/>
    </source>
</evidence>
<accession>A0A8J5XT54</accession>
<evidence type="ECO:0000259" key="4">
    <source>
        <dbReference type="Pfam" id="PF00171"/>
    </source>
</evidence>
<dbReference type="FunFam" id="3.40.309.10:FF:000002">
    <property type="entry name" value="Methylmalonate-semialdehyde dehydrogenase (Acylating)"/>
    <property type="match status" value="1"/>
</dbReference>
<dbReference type="AlphaFoldDB" id="A0A8J5XT54"/>